<keyword evidence="3" id="KW-1185">Reference proteome</keyword>
<feature type="region of interest" description="Disordered" evidence="1">
    <location>
        <begin position="23"/>
        <end position="56"/>
    </location>
</feature>
<sequence length="184" mass="20978">MIPIKTVIHKIFRHNADPVVHSNSSRWLRKATSAVSPRRRRSQKSGSLRPIRPAAPRIPSMQYDDFATPFDTFFTPALTASQSDDTRSPSTPGTPWTPWSGTRSISISSAKIRKHIFRRPDSTSDSEVYLSPISLWEVDDVVYDPSDEDWIRDEHPDQIDTNSLLWRKVVQDLLRTSDPVPTPK</sequence>
<proteinExistence type="predicted"/>
<dbReference type="Proteomes" id="UP001385951">
    <property type="component" value="Unassembled WGS sequence"/>
</dbReference>
<name>A0AAW0GC74_9APHY</name>
<evidence type="ECO:0000313" key="3">
    <source>
        <dbReference type="Proteomes" id="UP001385951"/>
    </source>
</evidence>
<comment type="caution">
    <text evidence="2">The sequence shown here is derived from an EMBL/GenBank/DDBJ whole genome shotgun (WGS) entry which is preliminary data.</text>
</comment>
<feature type="compositionally biased region" description="Low complexity" evidence="1">
    <location>
        <begin position="88"/>
        <end position="102"/>
    </location>
</feature>
<organism evidence="2 3">
    <name type="scientific">Cerrena zonata</name>
    <dbReference type="NCBI Taxonomy" id="2478898"/>
    <lineage>
        <taxon>Eukaryota</taxon>
        <taxon>Fungi</taxon>
        <taxon>Dikarya</taxon>
        <taxon>Basidiomycota</taxon>
        <taxon>Agaricomycotina</taxon>
        <taxon>Agaricomycetes</taxon>
        <taxon>Polyporales</taxon>
        <taxon>Cerrenaceae</taxon>
        <taxon>Cerrena</taxon>
    </lineage>
</organism>
<evidence type="ECO:0000256" key="1">
    <source>
        <dbReference type="SAM" id="MobiDB-lite"/>
    </source>
</evidence>
<evidence type="ECO:0000313" key="2">
    <source>
        <dbReference type="EMBL" id="KAK7690966.1"/>
    </source>
</evidence>
<protein>
    <submittedName>
        <fullName evidence="2">Uncharacterized protein</fullName>
    </submittedName>
</protein>
<feature type="region of interest" description="Disordered" evidence="1">
    <location>
        <begin position="79"/>
        <end position="102"/>
    </location>
</feature>
<reference evidence="2 3" key="1">
    <citation type="submission" date="2022-09" db="EMBL/GenBank/DDBJ databases">
        <authorList>
            <person name="Palmer J.M."/>
        </authorList>
    </citation>
    <scope>NUCLEOTIDE SEQUENCE [LARGE SCALE GENOMIC DNA]</scope>
    <source>
        <strain evidence="2 3">DSM 7382</strain>
    </source>
</reference>
<dbReference type="AlphaFoldDB" id="A0AAW0GC74"/>
<gene>
    <name evidence="2" type="ORF">QCA50_006069</name>
</gene>
<dbReference type="EMBL" id="JASBNA010000006">
    <property type="protein sequence ID" value="KAK7690966.1"/>
    <property type="molecule type" value="Genomic_DNA"/>
</dbReference>
<accession>A0AAW0GC74</accession>